<comment type="caution">
    <text evidence="1">The sequence shown here is derived from an EMBL/GenBank/DDBJ whole genome shotgun (WGS) entry which is preliminary data.</text>
</comment>
<proteinExistence type="predicted"/>
<dbReference type="AlphaFoldDB" id="A0A392Q9Z8"/>
<accession>A0A392Q9Z8</accession>
<reference evidence="1 2" key="1">
    <citation type="journal article" date="2018" name="Front. Plant Sci.">
        <title>Red Clover (Trifolium pratense) and Zigzag Clover (T. medium) - A Picture of Genomic Similarities and Differences.</title>
        <authorList>
            <person name="Dluhosova J."/>
            <person name="Istvanek J."/>
            <person name="Nedelnik J."/>
            <person name="Repkova J."/>
        </authorList>
    </citation>
    <scope>NUCLEOTIDE SEQUENCE [LARGE SCALE GENOMIC DNA]</scope>
    <source>
        <strain evidence="2">cv. 10/8</strain>
        <tissue evidence="1">Leaf</tissue>
    </source>
</reference>
<keyword evidence="2" id="KW-1185">Reference proteome</keyword>
<evidence type="ECO:0000313" key="2">
    <source>
        <dbReference type="Proteomes" id="UP000265520"/>
    </source>
</evidence>
<organism evidence="1 2">
    <name type="scientific">Trifolium medium</name>
    <dbReference type="NCBI Taxonomy" id="97028"/>
    <lineage>
        <taxon>Eukaryota</taxon>
        <taxon>Viridiplantae</taxon>
        <taxon>Streptophyta</taxon>
        <taxon>Embryophyta</taxon>
        <taxon>Tracheophyta</taxon>
        <taxon>Spermatophyta</taxon>
        <taxon>Magnoliopsida</taxon>
        <taxon>eudicotyledons</taxon>
        <taxon>Gunneridae</taxon>
        <taxon>Pentapetalae</taxon>
        <taxon>rosids</taxon>
        <taxon>fabids</taxon>
        <taxon>Fabales</taxon>
        <taxon>Fabaceae</taxon>
        <taxon>Papilionoideae</taxon>
        <taxon>50 kb inversion clade</taxon>
        <taxon>NPAAA clade</taxon>
        <taxon>Hologalegina</taxon>
        <taxon>IRL clade</taxon>
        <taxon>Trifolieae</taxon>
        <taxon>Trifolium</taxon>
    </lineage>
</organism>
<feature type="non-terminal residue" evidence="1">
    <location>
        <position position="1"/>
    </location>
</feature>
<name>A0A392Q9Z8_9FABA</name>
<evidence type="ECO:0000313" key="1">
    <source>
        <dbReference type="EMBL" id="MCI21151.1"/>
    </source>
</evidence>
<protein>
    <submittedName>
        <fullName evidence="1">Uncharacterized protein</fullName>
    </submittedName>
</protein>
<dbReference type="EMBL" id="LXQA010123522">
    <property type="protein sequence ID" value="MCI21151.1"/>
    <property type="molecule type" value="Genomic_DNA"/>
</dbReference>
<dbReference type="Proteomes" id="UP000265520">
    <property type="component" value="Unassembled WGS sequence"/>
</dbReference>
<sequence length="57" mass="6369">NELKQQVAKTTRGEVVRPDVLSWKRQCSRSSKFEVGSTCGSEGIGYEVEKVIRILEG</sequence>